<comment type="caution">
    <text evidence="3">The sequence shown here is derived from an EMBL/GenBank/DDBJ whole genome shotgun (WGS) entry which is preliminary data.</text>
</comment>
<feature type="coiled-coil region" evidence="1">
    <location>
        <begin position="6"/>
        <end position="40"/>
    </location>
</feature>
<proteinExistence type="predicted"/>
<feature type="region of interest" description="Disordered" evidence="2">
    <location>
        <begin position="98"/>
        <end position="169"/>
    </location>
</feature>
<evidence type="ECO:0000256" key="1">
    <source>
        <dbReference type="SAM" id="Coils"/>
    </source>
</evidence>
<evidence type="ECO:0000313" key="3">
    <source>
        <dbReference type="EMBL" id="ETO72766.1"/>
    </source>
</evidence>
<reference evidence="3 4" key="1">
    <citation type="submission" date="2013-11" db="EMBL/GenBank/DDBJ databases">
        <title>The Genome Sequence of Phytophthora parasitica P1976.</title>
        <authorList>
            <consortium name="The Broad Institute Genomics Platform"/>
            <person name="Russ C."/>
            <person name="Tyler B."/>
            <person name="Panabieres F."/>
            <person name="Shan W."/>
            <person name="Tripathy S."/>
            <person name="Grunwald N."/>
            <person name="Machado M."/>
            <person name="Johnson C.S."/>
            <person name="Walker B."/>
            <person name="Young S."/>
            <person name="Zeng Q."/>
            <person name="Gargeya S."/>
            <person name="Fitzgerald M."/>
            <person name="Haas B."/>
            <person name="Abouelleil A."/>
            <person name="Allen A.W."/>
            <person name="Alvarado L."/>
            <person name="Arachchi H.M."/>
            <person name="Berlin A.M."/>
            <person name="Chapman S.B."/>
            <person name="Gainer-Dewar J."/>
            <person name="Goldberg J."/>
            <person name="Griggs A."/>
            <person name="Gujja S."/>
            <person name="Hansen M."/>
            <person name="Howarth C."/>
            <person name="Imamovic A."/>
            <person name="Ireland A."/>
            <person name="Larimer J."/>
            <person name="McCowan C."/>
            <person name="Murphy C."/>
            <person name="Pearson M."/>
            <person name="Poon T.W."/>
            <person name="Priest M."/>
            <person name="Roberts A."/>
            <person name="Saif S."/>
            <person name="Shea T."/>
            <person name="Sisk P."/>
            <person name="Sykes S."/>
            <person name="Wortman J."/>
            <person name="Nusbaum C."/>
            <person name="Birren B."/>
        </authorList>
    </citation>
    <scope>NUCLEOTIDE SEQUENCE [LARGE SCALE GENOMIC DNA]</scope>
    <source>
        <strain evidence="3 4">P1976</strain>
    </source>
</reference>
<dbReference type="AlphaFoldDB" id="A0A081A1K5"/>
<accession>A0A081A1K5</accession>
<dbReference type="Proteomes" id="UP000028582">
    <property type="component" value="Unassembled WGS sequence"/>
</dbReference>
<gene>
    <name evidence="3" type="ORF">F444_11220</name>
</gene>
<evidence type="ECO:0000256" key="2">
    <source>
        <dbReference type="SAM" id="MobiDB-lite"/>
    </source>
</evidence>
<feature type="compositionally biased region" description="Polar residues" evidence="2">
    <location>
        <begin position="111"/>
        <end position="122"/>
    </location>
</feature>
<keyword evidence="1" id="KW-0175">Coiled coil</keyword>
<organism evidence="3 4">
    <name type="scientific">Phytophthora nicotianae P1976</name>
    <dbReference type="NCBI Taxonomy" id="1317066"/>
    <lineage>
        <taxon>Eukaryota</taxon>
        <taxon>Sar</taxon>
        <taxon>Stramenopiles</taxon>
        <taxon>Oomycota</taxon>
        <taxon>Peronosporomycetes</taxon>
        <taxon>Peronosporales</taxon>
        <taxon>Peronosporaceae</taxon>
        <taxon>Phytophthora</taxon>
    </lineage>
</organism>
<protein>
    <submittedName>
        <fullName evidence="3">Uncharacterized protein</fullName>
    </submittedName>
</protein>
<dbReference type="EMBL" id="ANJA01002029">
    <property type="protein sequence ID" value="ETO72766.1"/>
    <property type="molecule type" value="Genomic_DNA"/>
</dbReference>
<sequence length="199" mass="22252">MQTDEESELKQEVEEAKRTIEQLKKQLGVMEQLLEQERNARVRAEFVAQQATNAAEVAALAAVNARSVSVFPDQESISMERMLQQERAAREQAELAAKNAAVAARQPNPAPQYTNSRLNSASRSEDCEMEDVSNSPVVPEKSARALPLPVHSELYEPNRARPTPLVGDKRMSLADARKAAQEDMEKRIQERTKALLLMK</sequence>
<evidence type="ECO:0000313" key="4">
    <source>
        <dbReference type="Proteomes" id="UP000028582"/>
    </source>
</evidence>
<name>A0A081A1K5_PHYNI</name>